<accession>A0A2V0P1Z5</accession>
<proteinExistence type="predicted"/>
<evidence type="ECO:0000313" key="1">
    <source>
        <dbReference type="EMBL" id="GBF93901.1"/>
    </source>
</evidence>
<evidence type="ECO:0008006" key="3">
    <source>
        <dbReference type="Google" id="ProtNLM"/>
    </source>
</evidence>
<organism evidence="1 2">
    <name type="scientific">Raphidocelis subcapitata</name>
    <dbReference type="NCBI Taxonomy" id="307507"/>
    <lineage>
        <taxon>Eukaryota</taxon>
        <taxon>Viridiplantae</taxon>
        <taxon>Chlorophyta</taxon>
        <taxon>core chlorophytes</taxon>
        <taxon>Chlorophyceae</taxon>
        <taxon>CS clade</taxon>
        <taxon>Sphaeropleales</taxon>
        <taxon>Selenastraceae</taxon>
        <taxon>Raphidocelis</taxon>
    </lineage>
</organism>
<sequence>MAAGGRPAPPPLLPHLSSRKARAAALRGGTRLGIAAVALAVALLALSNVLSAGRQEGLYGARQQRDARLLVLAFYFPQYHPIPENAATYFANFSDWVLVRDAPDRNRLGAPVKKPVPPLGYYDPRDYPVRRAQGQMARDYGLDGFIYYHYWLENKLVMGEVLDRLLEDGQPDVPFALCWVNESWQRKFYGMERRVTFELRHDAAEAHAAYLARVFSSPLYLRVDGAPLLVVYRLSSSVDYIADLQRRVAALTGSGMFVVSCLQDNVESNAGMYGAAAPGAGAFLEFYPNLYWHDRGASICADHPQHGLTGELMPHPDVGLPVWRGGLTGWDPTPRYPNETQADRLILASGCPSNSSAEAFLEATASRLRGAACELAAAGGGDAVYALFAWNEWGEGAVMEPNSVDGHGLLYALARARREAARLHGEDVAGRRCRGGKGLPQRAAVRISVKGQP</sequence>
<dbReference type="AlphaFoldDB" id="A0A2V0P1Z5"/>
<gene>
    <name evidence="1" type="ORF">Rsub_06900</name>
</gene>
<evidence type="ECO:0000313" key="2">
    <source>
        <dbReference type="Proteomes" id="UP000247498"/>
    </source>
</evidence>
<dbReference type="Proteomes" id="UP000247498">
    <property type="component" value="Unassembled WGS sequence"/>
</dbReference>
<dbReference type="Pfam" id="PF14307">
    <property type="entry name" value="Glyco_tran_WbsX"/>
    <property type="match status" value="2"/>
</dbReference>
<keyword evidence="2" id="KW-1185">Reference proteome</keyword>
<dbReference type="InParanoid" id="A0A2V0P1Z5"/>
<name>A0A2V0P1Z5_9CHLO</name>
<dbReference type="Gene3D" id="3.20.20.80">
    <property type="entry name" value="Glycosidases"/>
    <property type="match status" value="1"/>
</dbReference>
<dbReference type="PANTHER" id="PTHR41244:SF1">
    <property type="entry name" value="GLYCOSYLTRANSFERASE"/>
    <property type="match status" value="1"/>
</dbReference>
<protein>
    <recommendedName>
        <fullName evidence="3">Glycosyltransferase</fullName>
    </recommendedName>
</protein>
<dbReference type="EMBL" id="BDRX01000045">
    <property type="protein sequence ID" value="GBF93901.1"/>
    <property type="molecule type" value="Genomic_DNA"/>
</dbReference>
<comment type="caution">
    <text evidence="1">The sequence shown here is derived from an EMBL/GenBank/DDBJ whole genome shotgun (WGS) entry which is preliminary data.</text>
</comment>
<dbReference type="OrthoDB" id="412146at2759"/>
<reference evidence="1 2" key="1">
    <citation type="journal article" date="2018" name="Sci. Rep.">
        <title>Raphidocelis subcapitata (=Pseudokirchneriella subcapitata) provides an insight into genome evolution and environmental adaptations in the Sphaeropleales.</title>
        <authorList>
            <person name="Suzuki S."/>
            <person name="Yamaguchi H."/>
            <person name="Nakajima N."/>
            <person name="Kawachi M."/>
        </authorList>
    </citation>
    <scope>NUCLEOTIDE SEQUENCE [LARGE SCALE GENOMIC DNA]</scope>
    <source>
        <strain evidence="1 2">NIES-35</strain>
    </source>
</reference>
<dbReference type="InterPro" id="IPR032719">
    <property type="entry name" value="WbsX"/>
</dbReference>
<dbReference type="PANTHER" id="PTHR41244">
    <property type="entry name" value="RHAMNAN SYNTHESIS F"/>
    <property type="match status" value="1"/>
</dbReference>
<dbReference type="STRING" id="307507.A0A2V0P1Z5"/>